<dbReference type="SMART" id="SM00382">
    <property type="entry name" value="AAA"/>
    <property type="match status" value="1"/>
</dbReference>
<dbReference type="RefSeq" id="WP_216125513.1">
    <property type="nucleotide sequence ID" value="NZ_CP086239.1"/>
</dbReference>
<evidence type="ECO:0000256" key="5">
    <source>
        <dbReference type="ARBA" id="ARBA00022989"/>
    </source>
</evidence>
<feature type="transmembrane region" description="Helical" evidence="7">
    <location>
        <begin position="67"/>
        <end position="86"/>
    </location>
</feature>
<keyword evidence="3" id="KW-0547">Nucleotide-binding</keyword>
<keyword evidence="5 7" id="KW-1133">Transmembrane helix</keyword>
<feature type="domain" description="ABC transporter" evidence="8">
    <location>
        <begin position="341"/>
        <end position="575"/>
    </location>
</feature>
<dbReference type="GO" id="GO:0034040">
    <property type="term" value="F:ATPase-coupled lipid transmembrane transporter activity"/>
    <property type="evidence" value="ECO:0007669"/>
    <property type="project" value="TreeGrafter"/>
</dbReference>
<feature type="transmembrane region" description="Helical" evidence="7">
    <location>
        <begin position="24"/>
        <end position="47"/>
    </location>
</feature>
<evidence type="ECO:0000256" key="2">
    <source>
        <dbReference type="ARBA" id="ARBA00022692"/>
    </source>
</evidence>
<evidence type="ECO:0000256" key="6">
    <source>
        <dbReference type="ARBA" id="ARBA00023136"/>
    </source>
</evidence>
<evidence type="ECO:0000259" key="9">
    <source>
        <dbReference type="PROSITE" id="PS50929"/>
    </source>
</evidence>
<proteinExistence type="predicted"/>
<dbReference type="InterPro" id="IPR003593">
    <property type="entry name" value="AAA+_ATPase"/>
</dbReference>
<feature type="transmembrane region" description="Helical" evidence="7">
    <location>
        <begin position="135"/>
        <end position="159"/>
    </location>
</feature>
<evidence type="ECO:0000256" key="1">
    <source>
        <dbReference type="ARBA" id="ARBA00004141"/>
    </source>
</evidence>
<dbReference type="InterPro" id="IPR011527">
    <property type="entry name" value="ABC1_TM_dom"/>
</dbReference>
<reference evidence="10" key="1">
    <citation type="submission" date="2021-11" db="EMBL/GenBank/DDBJ databases">
        <title>Clostridia strains as spoilage organisms.</title>
        <authorList>
            <person name="Wambui J."/>
            <person name="Stevens M.J.A."/>
            <person name="Stephan R."/>
        </authorList>
    </citation>
    <scope>NUCLEOTIDE SEQUENCE</scope>
    <source>
        <strain evidence="10">CF009</strain>
    </source>
</reference>
<feature type="transmembrane region" description="Helical" evidence="7">
    <location>
        <begin position="252"/>
        <end position="272"/>
    </location>
</feature>
<organism evidence="10 11">
    <name type="scientific">Clostridium estertheticum</name>
    <dbReference type="NCBI Taxonomy" id="238834"/>
    <lineage>
        <taxon>Bacteria</taxon>
        <taxon>Bacillati</taxon>
        <taxon>Bacillota</taxon>
        <taxon>Clostridia</taxon>
        <taxon>Eubacteriales</taxon>
        <taxon>Clostridiaceae</taxon>
        <taxon>Clostridium</taxon>
    </lineage>
</organism>
<evidence type="ECO:0000313" key="11">
    <source>
        <dbReference type="Proteomes" id="UP001164733"/>
    </source>
</evidence>
<name>A0AA47I635_9CLOT</name>
<dbReference type="Proteomes" id="UP001164733">
    <property type="component" value="Chromosome"/>
</dbReference>
<dbReference type="PROSITE" id="PS00211">
    <property type="entry name" value="ABC_TRANSPORTER_1"/>
    <property type="match status" value="1"/>
</dbReference>
<feature type="transmembrane region" description="Helical" evidence="7">
    <location>
        <begin position="165"/>
        <end position="184"/>
    </location>
</feature>
<accession>A0AA47I635</accession>
<protein>
    <submittedName>
        <fullName evidence="10">ABC transporter ATP-binding protein/permease</fullName>
    </submittedName>
</protein>
<dbReference type="GO" id="GO:0016887">
    <property type="term" value="F:ATP hydrolysis activity"/>
    <property type="evidence" value="ECO:0007669"/>
    <property type="project" value="InterPro"/>
</dbReference>
<dbReference type="AlphaFoldDB" id="A0AA47I635"/>
<dbReference type="FunFam" id="3.40.50.300:FF:000218">
    <property type="entry name" value="Multidrug ABC transporter ATP-binding protein"/>
    <property type="match status" value="1"/>
</dbReference>
<keyword evidence="4 10" id="KW-0067">ATP-binding</keyword>
<dbReference type="GO" id="GO:0140359">
    <property type="term" value="F:ABC-type transporter activity"/>
    <property type="evidence" value="ECO:0007669"/>
    <property type="project" value="InterPro"/>
</dbReference>
<dbReference type="GO" id="GO:0016020">
    <property type="term" value="C:membrane"/>
    <property type="evidence" value="ECO:0007669"/>
    <property type="project" value="UniProtKB-SubCell"/>
</dbReference>
<comment type="subcellular location">
    <subcellularLocation>
        <location evidence="1">Membrane</location>
        <topology evidence="1">Multi-pass membrane protein</topology>
    </subcellularLocation>
</comment>
<evidence type="ECO:0000256" key="3">
    <source>
        <dbReference type="ARBA" id="ARBA00022741"/>
    </source>
</evidence>
<dbReference type="PROSITE" id="PS50929">
    <property type="entry name" value="ABC_TM1F"/>
    <property type="match status" value="1"/>
</dbReference>
<evidence type="ECO:0000259" key="8">
    <source>
        <dbReference type="PROSITE" id="PS50893"/>
    </source>
</evidence>
<evidence type="ECO:0000256" key="4">
    <source>
        <dbReference type="ARBA" id="ARBA00022840"/>
    </source>
</evidence>
<dbReference type="GO" id="GO:0005524">
    <property type="term" value="F:ATP binding"/>
    <property type="evidence" value="ECO:0007669"/>
    <property type="project" value="UniProtKB-KW"/>
</dbReference>
<keyword evidence="6 7" id="KW-0472">Membrane</keyword>
<sequence length="575" mass="64531">MINKNSTQILELKRFFAQVKGRQFIYWTSLLAAVILNSITQVLIANINKGVLNAVTHSNMQQLRNTAVLALVYIIIWIICPLPRYIHITIVRYIMYDLKSKLFRHMEKLNLSYFEKHHSGDSIERLGNNVDALKTAYFTQVFVVVNTFIMGMTSMITMFIFEWKIAFILIILGLISISISLKYTGKIRKITDKINKESSTLTQRLSDILAGFSILKLFSGAYIAVNRYKFQNNKINDLRMKSIGKQSEMDSINFAFTFLSNIGVIVAGVLMAAAGWTDLGTVAGIVTLQGSVNWMFLNLGTSYARLQESLSNASRIFEVFDAQPEEETYKTNQSYDKSSMISLENVYFNYEGRENIINNINLSVKKGQHVAFVGPSGGGKSTVIKLILGFYPIATGSITINGKSMSEYNIHEIRDMIAYVPQDAYLFDGTIMENIRFGRLIATDKEVIEAAKAAYSHDFIQKLPEGYNTEVISSGNNLSGGQRQRIAIARAFLKDAPILLLDEATSALDTESENQIQISLEALMKNRTTIAIAHRLTTIENSDIIFVIENGSIVEQGTSKDLVDKAGLYMRLKNI</sequence>
<dbReference type="Pfam" id="PF00005">
    <property type="entry name" value="ABC_tran"/>
    <property type="match status" value="1"/>
</dbReference>
<evidence type="ECO:0000256" key="7">
    <source>
        <dbReference type="SAM" id="Phobius"/>
    </source>
</evidence>
<keyword evidence="2 7" id="KW-0812">Transmembrane</keyword>
<gene>
    <name evidence="10" type="ORF">LL038_01970</name>
</gene>
<dbReference type="EMBL" id="CP086239">
    <property type="protein sequence ID" value="WAG61042.1"/>
    <property type="molecule type" value="Genomic_DNA"/>
</dbReference>
<dbReference type="PANTHER" id="PTHR24221:SF654">
    <property type="entry name" value="ATP-BINDING CASSETTE SUB-FAMILY B MEMBER 6"/>
    <property type="match status" value="1"/>
</dbReference>
<feature type="domain" description="ABC transmembrane type-1" evidence="9">
    <location>
        <begin position="30"/>
        <end position="308"/>
    </location>
</feature>
<dbReference type="InterPro" id="IPR003439">
    <property type="entry name" value="ABC_transporter-like_ATP-bd"/>
</dbReference>
<dbReference type="InterPro" id="IPR039421">
    <property type="entry name" value="Type_1_exporter"/>
</dbReference>
<evidence type="ECO:0000313" key="10">
    <source>
        <dbReference type="EMBL" id="WAG61042.1"/>
    </source>
</evidence>
<dbReference type="InterPro" id="IPR017871">
    <property type="entry name" value="ABC_transporter-like_CS"/>
</dbReference>
<dbReference type="CDD" id="cd07346">
    <property type="entry name" value="ABC_6TM_exporters"/>
    <property type="match status" value="1"/>
</dbReference>
<dbReference type="PROSITE" id="PS50893">
    <property type="entry name" value="ABC_TRANSPORTER_2"/>
    <property type="match status" value="1"/>
</dbReference>
<dbReference type="PANTHER" id="PTHR24221">
    <property type="entry name" value="ATP-BINDING CASSETTE SUB-FAMILY B"/>
    <property type="match status" value="1"/>
</dbReference>
<dbReference type="Pfam" id="PF00664">
    <property type="entry name" value="ABC_membrane"/>
    <property type="match status" value="1"/>
</dbReference>